<keyword evidence="4" id="KW-1185">Reference proteome</keyword>
<reference evidence="3 4" key="1">
    <citation type="submission" date="2020-08" db="EMBL/GenBank/DDBJ databases">
        <title>Genome sequence of Nocardioides mesophilus KACC 16243T.</title>
        <authorList>
            <person name="Hyun D.-W."/>
            <person name="Bae J.-W."/>
        </authorList>
    </citation>
    <scope>NUCLEOTIDE SEQUENCE [LARGE SCALE GENOMIC DNA]</scope>
    <source>
        <strain evidence="3 4">KACC 16243</strain>
    </source>
</reference>
<organism evidence="3 4">
    <name type="scientific">Nocardioides mesophilus</name>
    <dbReference type="NCBI Taxonomy" id="433659"/>
    <lineage>
        <taxon>Bacteria</taxon>
        <taxon>Bacillati</taxon>
        <taxon>Actinomycetota</taxon>
        <taxon>Actinomycetes</taxon>
        <taxon>Propionibacteriales</taxon>
        <taxon>Nocardioidaceae</taxon>
        <taxon>Nocardioides</taxon>
    </lineage>
</organism>
<feature type="transmembrane region" description="Helical" evidence="1">
    <location>
        <begin position="50"/>
        <end position="70"/>
    </location>
</feature>
<dbReference type="AlphaFoldDB" id="A0A7G9R6J3"/>
<dbReference type="PANTHER" id="PTHR34473">
    <property type="entry name" value="UPF0699 TRANSMEMBRANE PROTEIN YDBS"/>
    <property type="match status" value="1"/>
</dbReference>
<gene>
    <name evidence="3" type="ORF">H9L09_11225</name>
</gene>
<dbReference type="InterPro" id="IPR005182">
    <property type="entry name" value="YdbS-like_PH"/>
</dbReference>
<keyword evidence="1" id="KW-0472">Membrane</keyword>
<dbReference type="KEGG" id="nmes:H9L09_11225"/>
<feature type="transmembrane region" description="Helical" evidence="1">
    <location>
        <begin position="25"/>
        <end position="44"/>
    </location>
</feature>
<feature type="domain" description="YdbS-like PH" evidence="2">
    <location>
        <begin position="75"/>
        <end position="152"/>
    </location>
</feature>
<proteinExistence type="predicted"/>
<sequence length="163" mass="17425">MDDLFAPPGTPWRRVSPALGRVRRIVLAGVVGGLAVAVLLLGWLGPLPGLVTWPVLGLLVLVLVGGWVFVGRSVARWGYAERDEDLYITHGAWVRRLVVVPYGRMQYVDVHAGPLDRAFGVATVRLHTASPATSAHVPGLPADEAARLRDRLTSLGEAQAAGL</sequence>
<protein>
    <submittedName>
        <fullName evidence="3">PH domain-containing protein</fullName>
    </submittedName>
</protein>
<keyword evidence="1" id="KW-1133">Transmembrane helix</keyword>
<accession>A0A7G9R6J3</accession>
<evidence type="ECO:0000256" key="1">
    <source>
        <dbReference type="SAM" id="Phobius"/>
    </source>
</evidence>
<dbReference type="EMBL" id="CP060713">
    <property type="protein sequence ID" value="QNN51218.1"/>
    <property type="molecule type" value="Genomic_DNA"/>
</dbReference>
<evidence type="ECO:0000313" key="3">
    <source>
        <dbReference type="EMBL" id="QNN51218.1"/>
    </source>
</evidence>
<dbReference type="RefSeq" id="WP_187577059.1">
    <property type="nucleotide sequence ID" value="NZ_CP060713.1"/>
</dbReference>
<dbReference type="PANTHER" id="PTHR34473:SF3">
    <property type="entry name" value="TRANSMEMBRANE PROTEIN-RELATED"/>
    <property type="match status" value="1"/>
</dbReference>
<dbReference type="Proteomes" id="UP000515947">
    <property type="component" value="Chromosome"/>
</dbReference>
<evidence type="ECO:0000313" key="4">
    <source>
        <dbReference type="Proteomes" id="UP000515947"/>
    </source>
</evidence>
<dbReference type="Pfam" id="PF03703">
    <property type="entry name" value="bPH_2"/>
    <property type="match status" value="1"/>
</dbReference>
<name>A0A7G9R6J3_9ACTN</name>
<evidence type="ECO:0000259" key="2">
    <source>
        <dbReference type="Pfam" id="PF03703"/>
    </source>
</evidence>
<keyword evidence="1" id="KW-0812">Transmembrane</keyword>